<comment type="caution">
    <text evidence="2">The sequence shown here is derived from an EMBL/GenBank/DDBJ whole genome shotgun (WGS) entry which is preliminary data.</text>
</comment>
<evidence type="ECO:0000313" key="3">
    <source>
        <dbReference type="Proteomes" id="UP000254720"/>
    </source>
</evidence>
<dbReference type="OrthoDB" id="5651794at2"/>
<protein>
    <submittedName>
        <fullName evidence="2">Uncharacterized protein</fullName>
    </submittedName>
</protein>
<dbReference type="RefSeq" id="WP_114833656.1">
    <property type="nucleotide sequence ID" value="NZ_LR699114.1"/>
</dbReference>
<gene>
    <name evidence="2" type="ORF">C8D86_1045</name>
</gene>
<evidence type="ECO:0000313" key="2">
    <source>
        <dbReference type="EMBL" id="RDI46883.1"/>
    </source>
</evidence>
<dbReference type="AlphaFoldDB" id="A0A370GYE7"/>
<keyword evidence="3" id="KW-1185">Reference proteome</keyword>
<reference evidence="2 3" key="1">
    <citation type="submission" date="2018-07" db="EMBL/GenBank/DDBJ databases">
        <title>Genomic Encyclopedia of Type Strains, Phase IV (KMG-IV): sequencing the most valuable type-strain genomes for metagenomic binning, comparative biology and taxonomic classification.</title>
        <authorList>
            <person name="Goeker M."/>
        </authorList>
    </citation>
    <scope>NUCLEOTIDE SEQUENCE [LARGE SCALE GENOMIC DNA]</scope>
    <source>
        <strain evidence="2 3">DSM 16500</strain>
    </source>
</reference>
<name>A0A370GYE7_9COXI</name>
<dbReference type="Proteomes" id="UP000254720">
    <property type="component" value="Unassembled WGS sequence"/>
</dbReference>
<accession>A0A370GYE7</accession>
<feature type="compositionally biased region" description="Basic and acidic residues" evidence="1">
    <location>
        <begin position="328"/>
        <end position="342"/>
    </location>
</feature>
<feature type="region of interest" description="Disordered" evidence="1">
    <location>
        <begin position="312"/>
        <end position="351"/>
    </location>
</feature>
<sequence length="351" mass="39489">MLASGRSYQPSFITPVMSNEQPYVEEHNQSNPRMDEKIPLVPRNKSSGWPLLQVGMLTMTSENAYTPVLGGGKCHYISFGHYFLALLLNTVYAKKTVMCLEDSIQKQIERQSGKFSIAVKGFITIRGSSSGYGRQYEVMADEELKDGLGNINKILYKLGKHAAPSILFMTDSFNPADDSLYTAAQIREAINPKLAVFHNGQVFADLEQVLVLAGVDDEVMAFFRFLFQVKRFNEHKQRDVYSHKRKSEPVEINDEIAAKPQKNFSDDNNNNAYVNVIKNDVKTPTGLEDNVILNENRTQLAAMNFPFWQSQPPADIDSHLSQNSAFEGESKDSESDLSKEGEQDSEYFKAS</sequence>
<organism evidence="2 3">
    <name type="scientific">Aquicella lusitana</name>
    <dbReference type="NCBI Taxonomy" id="254246"/>
    <lineage>
        <taxon>Bacteria</taxon>
        <taxon>Pseudomonadati</taxon>
        <taxon>Pseudomonadota</taxon>
        <taxon>Gammaproteobacteria</taxon>
        <taxon>Legionellales</taxon>
        <taxon>Coxiellaceae</taxon>
        <taxon>Aquicella</taxon>
    </lineage>
</organism>
<dbReference type="EMBL" id="QQAX01000004">
    <property type="protein sequence ID" value="RDI46883.1"/>
    <property type="molecule type" value="Genomic_DNA"/>
</dbReference>
<proteinExistence type="predicted"/>
<evidence type="ECO:0000256" key="1">
    <source>
        <dbReference type="SAM" id="MobiDB-lite"/>
    </source>
</evidence>